<comment type="similarity">
    <text evidence="1">Belongs to the LTV1 family.</text>
</comment>
<accession>A0AAE0TLT7</accession>
<dbReference type="PANTHER" id="PTHR21531">
    <property type="entry name" value="LOW-TEMPERATURE VIABILITY PROTEIN LTV1-RELATED"/>
    <property type="match status" value="1"/>
</dbReference>
<feature type="compositionally biased region" description="Acidic residues" evidence="3">
    <location>
        <begin position="175"/>
        <end position="197"/>
    </location>
</feature>
<protein>
    <recommendedName>
        <fullName evidence="2">Protein LTV1 homolog</fullName>
    </recommendedName>
</protein>
<feature type="region of interest" description="Disordered" evidence="3">
    <location>
        <begin position="165"/>
        <end position="197"/>
    </location>
</feature>
<reference evidence="4" key="1">
    <citation type="journal article" date="2021" name="Genome Biol. Evol.">
        <title>A High-Quality Reference Genome for a Parasitic Bivalve with Doubly Uniparental Inheritance (Bivalvia: Unionida).</title>
        <authorList>
            <person name="Smith C.H."/>
        </authorList>
    </citation>
    <scope>NUCLEOTIDE SEQUENCE</scope>
    <source>
        <strain evidence="4">CHS0354</strain>
    </source>
</reference>
<dbReference type="GO" id="GO:0005634">
    <property type="term" value="C:nucleus"/>
    <property type="evidence" value="ECO:0007669"/>
    <property type="project" value="TreeGrafter"/>
</dbReference>
<proteinExistence type="inferred from homology"/>
<comment type="caution">
    <text evidence="4">The sequence shown here is derived from an EMBL/GenBank/DDBJ whole genome shotgun (WGS) entry which is preliminary data.</text>
</comment>
<dbReference type="GO" id="GO:0030688">
    <property type="term" value="C:preribosome, small subunit precursor"/>
    <property type="evidence" value="ECO:0007669"/>
    <property type="project" value="TreeGrafter"/>
</dbReference>
<keyword evidence="5" id="KW-1185">Reference proteome</keyword>
<evidence type="ECO:0000256" key="2">
    <source>
        <dbReference type="ARBA" id="ARBA00021561"/>
    </source>
</evidence>
<gene>
    <name evidence="4" type="ORF">CHS0354_042210</name>
</gene>
<dbReference type="GO" id="GO:0042274">
    <property type="term" value="P:ribosomal small subunit biogenesis"/>
    <property type="evidence" value="ECO:0007669"/>
    <property type="project" value="InterPro"/>
</dbReference>
<evidence type="ECO:0000256" key="1">
    <source>
        <dbReference type="ARBA" id="ARBA00009078"/>
    </source>
</evidence>
<dbReference type="GO" id="GO:0005829">
    <property type="term" value="C:cytosol"/>
    <property type="evidence" value="ECO:0007669"/>
    <property type="project" value="TreeGrafter"/>
</dbReference>
<evidence type="ECO:0000313" key="5">
    <source>
        <dbReference type="Proteomes" id="UP001195483"/>
    </source>
</evidence>
<feature type="compositionally biased region" description="Basic and acidic residues" evidence="3">
    <location>
        <begin position="165"/>
        <end position="174"/>
    </location>
</feature>
<dbReference type="AlphaFoldDB" id="A0AAE0TLT7"/>
<dbReference type="InterPro" id="IPR007307">
    <property type="entry name" value="Ltv1"/>
</dbReference>
<reference evidence="4" key="2">
    <citation type="journal article" date="2021" name="Genome Biol. Evol.">
        <title>Developing a high-quality reference genome for a parasitic bivalve with doubly uniparental inheritance (Bivalvia: Unionida).</title>
        <authorList>
            <person name="Smith C.H."/>
        </authorList>
    </citation>
    <scope>NUCLEOTIDE SEQUENCE</scope>
    <source>
        <strain evidence="4">CHS0354</strain>
        <tissue evidence="4">Mantle</tissue>
    </source>
</reference>
<dbReference type="EMBL" id="JAEAOA010002353">
    <property type="protein sequence ID" value="KAK3612684.1"/>
    <property type="molecule type" value="Genomic_DNA"/>
</dbReference>
<evidence type="ECO:0000313" key="4">
    <source>
        <dbReference type="EMBL" id="KAK3612684.1"/>
    </source>
</evidence>
<reference evidence="4" key="3">
    <citation type="submission" date="2023-05" db="EMBL/GenBank/DDBJ databases">
        <authorList>
            <person name="Smith C.H."/>
        </authorList>
    </citation>
    <scope>NUCLEOTIDE SEQUENCE</scope>
    <source>
        <strain evidence="4">CHS0354</strain>
        <tissue evidence="4">Mantle</tissue>
    </source>
</reference>
<name>A0AAE0TLT7_9BIVA</name>
<dbReference type="GO" id="GO:0000056">
    <property type="term" value="P:ribosomal small subunit export from nucleus"/>
    <property type="evidence" value="ECO:0007669"/>
    <property type="project" value="TreeGrafter"/>
</dbReference>
<dbReference type="PANTHER" id="PTHR21531:SF0">
    <property type="entry name" value="PROTEIN LTV1 HOMOLOG"/>
    <property type="match status" value="1"/>
</dbReference>
<evidence type="ECO:0000256" key="3">
    <source>
        <dbReference type="SAM" id="MobiDB-lite"/>
    </source>
</evidence>
<dbReference type="Pfam" id="PF04180">
    <property type="entry name" value="LTV"/>
    <property type="match status" value="2"/>
</dbReference>
<organism evidence="4 5">
    <name type="scientific">Potamilus streckersoni</name>
    <dbReference type="NCBI Taxonomy" id="2493646"/>
    <lineage>
        <taxon>Eukaryota</taxon>
        <taxon>Metazoa</taxon>
        <taxon>Spiralia</taxon>
        <taxon>Lophotrochozoa</taxon>
        <taxon>Mollusca</taxon>
        <taxon>Bivalvia</taxon>
        <taxon>Autobranchia</taxon>
        <taxon>Heteroconchia</taxon>
        <taxon>Palaeoheterodonta</taxon>
        <taxon>Unionida</taxon>
        <taxon>Unionoidea</taxon>
        <taxon>Unionidae</taxon>
        <taxon>Ambleminae</taxon>
        <taxon>Lampsilini</taxon>
        <taxon>Potamilus</taxon>
    </lineage>
</organism>
<dbReference type="Proteomes" id="UP001195483">
    <property type="component" value="Unassembled WGS sequence"/>
</dbReference>
<sequence>MPGKKKKKFIDKKNAVTFHLVHRSQRDPLQASDEASQHVLLPVSQSDLERRKDEQRKYGIFYDDDYDYTQHLKDVNEVYDLTEVQTIRVINEGTNLQLPSSVFASEVERDVGLLNQAIPIKGPQPDWDPDIVAALDEDFNFDDPDNQLEDDFILEANCMEGEDEIRSGDCHSMDDSDDAASDAADFSDNDFSDDGEYGDAQFMQEETKSRFTSYSISSSVIRRNEGLTLLDDRFEKLYEEYDESEIGALDHEEIDGNLQQGSQMLDHILDEFEQQQQEVKLKDVLEVGVGEQEMKVASDKSEDDETDTEMIEIIVEEPKEKWDCESIISKTKLSYLLS</sequence>